<dbReference type="AlphaFoldDB" id="A0AB35M2T8"/>
<dbReference type="EMBL" id="JACANG010000015">
    <property type="protein sequence ID" value="MDM1719263.1"/>
    <property type="molecule type" value="Genomic_DNA"/>
</dbReference>
<gene>
    <name evidence="1" type="ORF">HX110_08945</name>
</gene>
<name>A0AB35M2T8_9GAMM</name>
<reference evidence="1" key="1">
    <citation type="submission" date="2020-06" db="EMBL/GenBank/DDBJ databases">
        <authorList>
            <person name="Dong N."/>
        </authorList>
    </citation>
    <scope>NUCLEOTIDE SEQUENCE</scope>
    <source>
        <strain evidence="1">DF49-4</strain>
    </source>
</reference>
<proteinExistence type="predicted"/>
<organism evidence="1 2">
    <name type="scientific">Acinetobacter towneri</name>
    <dbReference type="NCBI Taxonomy" id="202956"/>
    <lineage>
        <taxon>Bacteria</taxon>
        <taxon>Pseudomonadati</taxon>
        <taxon>Pseudomonadota</taxon>
        <taxon>Gammaproteobacteria</taxon>
        <taxon>Moraxellales</taxon>
        <taxon>Moraxellaceae</taxon>
        <taxon>Acinetobacter</taxon>
    </lineage>
</organism>
<sequence length="128" mass="14748">MLIFNAFAVSNSKSQIRQFHVDSNDDYEAKIKILEPSDTALIAEYPAENNIVLNIAVKYWLGYGLYYPDIKEIDLSLLSSRIPKIILLTLNHPDTDVFSKFGQVVYDETEYRECVAQLVYSPIFFEND</sequence>
<evidence type="ECO:0000313" key="2">
    <source>
        <dbReference type="Proteomes" id="UP001174419"/>
    </source>
</evidence>
<comment type="caution">
    <text evidence="1">The sequence shown here is derived from an EMBL/GenBank/DDBJ whole genome shotgun (WGS) entry which is preliminary data.</text>
</comment>
<protein>
    <submittedName>
        <fullName evidence="1">Uncharacterized protein</fullName>
    </submittedName>
</protein>
<dbReference type="Proteomes" id="UP001174419">
    <property type="component" value="Unassembled WGS sequence"/>
</dbReference>
<accession>A0AB35M2T8</accession>
<reference evidence="1" key="2">
    <citation type="journal article" date="2022" name="Sci. Total Environ.">
        <title>Prevalence, transmission, and molecular epidemiology of tet(X)-positive bacteria among humans, animals, and environmental niches in China: An epidemiological, and genomic-based study.</title>
        <authorList>
            <person name="Dong N."/>
            <person name="Zeng Y."/>
            <person name="Cai C."/>
            <person name="Sun C."/>
            <person name="Lu J."/>
            <person name="Liu C."/>
            <person name="Zhou H."/>
            <person name="Sun Q."/>
            <person name="Shu L."/>
            <person name="Wang H."/>
            <person name="Wang Y."/>
            <person name="Wang S."/>
            <person name="Wu C."/>
            <person name="Chan E.W."/>
            <person name="Chen G."/>
            <person name="Shen Z."/>
            <person name="Chen S."/>
            <person name="Zhang R."/>
        </authorList>
    </citation>
    <scope>NUCLEOTIDE SEQUENCE</scope>
    <source>
        <strain evidence="1">DF49-4</strain>
    </source>
</reference>
<dbReference type="RefSeq" id="WP_167846308.1">
    <property type="nucleotide sequence ID" value="NZ_CP048014.1"/>
</dbReference>
<evidence type="ECO:0000313" key="1">
    <source>
        <dbReference type="EMBL" id="MDM1719263.1"/>
    </source>
</evidence>